<sequence length="151" mass="16277">MSDLMDERLTLAALAVAVNTALRVPDADGGPVDLADVLRVPAAVEPWRPPVDLYPTPAAALLQRARARLERDGWCQGATVDQDGARCLYGALRAEAADAAELHDALAVLLDAIRRHFPDEETLPGFKDTHGPRAVFRVLDQAADLAHARNL</sequence>
<accession>A0ABU0KP96</accession>
<proteinExistence type="predicted"/>
<dbReference type="EMBL" id="JAUSWC010000031">
    <property type="protein sequence ID" value="MDQ0491271.1"/>
    <property type="molecule type" value="Genomic_DNA"/>
</dbReference>
<evidence type="ECO:0000313" key="1">
    <source>
        <dbReference type="EMBL" id="MDQ0491271.1"/>
    </source>
</evidence>
<reference evidence="1 2" key="1">
    <citation type="submission" date="2023-07" db="EMBL/GenBank/DDBJ databases">
        <title>Genomic Encyclopedia of Type Strains, Phase IV (KMG-IV): sequencing the most valuable type-strain genomes for metagenomic binning, comparative biology and taxonomic classification.</title>
        <authorList>
            <person name="Goeker M."/>
        </authorList>
    </citation>
    <scope>NUCLEOTIDE SEQUENCE [LARGE SCALE GENOMIC DNA]</scope>
    <source>
        <strain evidence="1 2">DSM 40573</strain>
    </source>
</reference>
<name>A0ABU0KP96_9ACTN</name>
<comment type="caution">
    <text evidence="1">The sequence shown here is derived from an EMBL/GenBank/DDBJ whole genome shotgun (WGS) entry which is preliminary data.</text>
</comment>
<evidence type="ECO:0000313" key="2">
    <source>
        <dbReference type="Proteomes" id="UP001236795"/>
    </source>
</evidence>
<keyword evidence="2" id="KW-1185">Reference proteome</keyword>
<organism evidence="1 2">
    <name type="scientific">Streptomyces thermodiastaticus</name>
    <dbReference type="NCBI Taxonomy" id="44061"/>
    <lineage>
        <taxon>Bacteria</taxon>
        <taxon>Bacillati</taxon>
        <taxon>Actinomycetota</taxon>
        <taxon>Actinomycetes</taxon>
        <taxon>Kitasatosporales</taxon>
        <taxon>Streptomycetaceae</taxon>
        <taxon>Streptomyces</taxon>
    </lineage>
</organism>
<dbReference type="Proteomes" id="UP001236795">
    <property type="component" value="Unassembled WGS sequence"/>
</dbReference>
<dbReference type="Pfam" id="PF19698">
    <property type="entry name" value="DUF6197"/>
    <property type="match status" value="1"/>
</dbReference>
<dbReference type="InterPro" id="IPR045677">
    <property type="entry name" value="DUF6197"/>
</dbReference>
<gene>
    <name evidence="1" type="ORF">QO019_006168</name>
</gene>
<protein>
    <submittedName>
        <fullName evidence="1">Uncharacterized protein</fullName>
    </submittedName>
</protein>
<dbReference type="RefSeq" id="WP_258907143.1">
    <property type="nucleotide sequence ID" value="NZ_JAUSWC010000031.1"/>
</dbReference>